<gene>
    <name evidence="1" type="ORF">AEK19_MT1787</name>
</gene>
<protein>
    <submittedName>
        <fullName evidence="1">Uncharacterized protein</fullName>
    </submittedName>
</protein>
<accession>A0A1Y0B3I1</accession>
<dbReference type="EMBL" id="KY774314">
    <property type="protein sequence ID" value="ART31960.1"/>
    <property type="molecule type" value="Genomic_DNA"/>
</dbReference>
<organism evidence="1">
    <name type="scientific">Utricularia reniformis</name>
    <dbReference type="NCBI Taxonomy" id="192314"/>
    <lineage>
        <taxon>Eukaryota</taxon>
        <taxon>Viridiplantae</taxon>
        <taxon>Streptophyta</taxon>
        <taxon>Embryophyta</taxon>
        <taxon>Tracheophyta</taxon>
        <taxon>Spermatophyta</taxon>
        <taxon>Magnoliopsida</taxon>
        <taxon>eudicotyledons</taxon>
        <taxon>Gunneridae</taxon>
        <taxon>Pentapetalae</taxon>
        <taxon>asterids</taxon>
        <taxon>lamiids</taxon>
        <taxon>Lamiales</taxon>
        <taxon>Lentibulariaceae</taxon>
        <taxon>Utricularia</taxon>
    </lineage>
</organism>
<keyword evidence="1" id="KW-0496">Mitochondrion</keyword>
<name>A0A1Y0B3I1_9LAMI</name>
<geneLocation type="mitochondrion" evidence="1"/>
<sequence length="57" mass="6292">MLPAAREVGMIALTNVYITCLASILSFQSRFVPPSRSCTLSARIISFRGWGSIELMK</sequence>
<proteinExistence type="predicted"/>
<evidence type="ECO:0000313" key="1">
    <source>
        <dbReference type="EMBL" id="ART31960.1"/>
    </source>
</evidence>
<reference evidence="1" key="1">
    <citation type="submission" date="2017-03" db="EMBL/GenBank/DDBJ databases">
        <title>The mitochondrial genome of the carnivorous plant Utricularia reniformis (Lentibulariaceae): structure, comparative analysis and evolutionary landmarks.</title>
        <authorList>
            <person name="Silva S.R."/>
            <person name="Alvarenga D.O."/>
            <person name="Michael T.P."/>
            <person name="Miranda V.F.O."/>
            <person name="Varani A.M."/>
        </authorList>
    </citation>
    <scope>NUCLEOTIDE SEQUENCE</scope>
</reference>
<dbReference type="AlphaFoldDB" id="A0A1Y0B3I1"/>